<organism evidence="1 2">
    <name type="scientific">Coprococcus catus</name>
    <dbReference type="NCBI Taxonomy" id="116085"/>
    <lineage>
        <taxon>Bacteria</taxon>
        <taxon>Bacillati</taxon>
        <taxon>Bacillota</taxon>
        <taxon>Clostridia</taxon>
        <taxon>Lachnospirales</taxon>
        <taxon>Lachnospiraceae</taxon>
        <taxon>Coprococcus</taxon>
    </lineage>
</organism>
<dbReference type="EMBL" id="QVEP01000001">
    <property type="protein sequence ID" value="RGB82467.1"/>
    <property type="molecule type" value="Genomic_DNA"/>
</dbReference>
<proteinExistence type="predicted"/>
<name>A0A3E2TTM8_9FIRM</name>
<protein>
    <submittedName>
        <fullName evidence="1">Uncharacterized protein</fullName>
    </submittedName>
</protein>
<dbReference type="Proteomes" id="UP000260773">
    <property type="component" value="Unassembled WGS sequence"/>
</dbReference>
<evidence type="ECO:0000313" key="1">
    <source>
        <dbReference type="EMBL" id="RGB82467.1"/>
    </source>
</evidence>
<evidence type="ECO:0000313" key="2">
    <source>
        <dbReference type="Proteomes" id="UP000260773"/>
    </source>
</evidence>
<reference evidence="1 2" key="1">
    <citation type="submission" date="2018-08" db="EMBL/GenBank/DDBJ databases">
        <title>A genome reference for cultivated species of the human gut microbiota.</title>
        <authorList>
            <person name="Zou Y."/>
            <person name="Xue W."/>
            <person name="Luo G."/>
        </authorList>
    </citation>
    <scope>NUCLEOTIDE SEQUENCE [LARGE SCALE GENOMIC DNA]</scope>
    <source>
        <strain evidence="1 2">AF45-17</strain>
    </source>
</reference>
<accession>A0A3E2TTM8</accession>
<gene>
    <name evidence="1" type="ORF">DW070_00570</name>
</gene>
<sequence length="377" mass="43005">MAEYRRFISYMYLYENGRKTINSGFVRVESRNGQCRLSIHMSGIYHSEAKKYQIYMLIRVSGDYIGIAIGDLLVQKQTGDMELTMDSDHLMGTTYDLDRVAGMVLLGEDGSVYGTRWDDEPLETEKFVNREPLSEILVRFGEKNSDAVADETDTERTFADAEPESVITQGTEPEAENLVSPHANENPLIPEEEVAAFVDDARMEAFEKNENPENNEILAVSKEPEMSKEQAEEQAEQELYSRSNVYDLLMSQLPQMYPFDDDSVAACVRMELQDIGRMPMPCWIYGSNSFLLHGYYCYRHLILAKVEQKKDKEDVGGRGENDGASEDEGVYLMGVPGIWQHREQYMAAMFGFRKFKPVSRENQGSGAFGYWCVELKL</sequence>
<comment type="caution">
    <text evidence="1">The sequence shown here is derived from an EMBL/GenBank/DDBJ whole genome shotgun (WGS) entry which is preliminary data.</text>
</comment>
<dbReference type="AlphaFoldDB" id="A0A3E2TTM8"/>
<dbReference type="RefSeq" id="WP_117526539.1">
    <property type="nucleotide sequence ID" value="NZ_JAQCWV010000005.1"/>
</dbReference>